<comment type="similarity">
    <text evidence="2">Belongs to the binding-protein-dependent transport system permease family. CysTW subfamily.</text>
</comment>
<keyword evidence="4" id="KW-1003">Cell membrane</keyword>
<gene>
    <name evidence="10" type="primary">ydcV_2</name>
    <name evidence="10" type="ORF">ROG8370_00682</name>
</gene>
<dbReference type="Gene3D" id="1.10.3720.10">
    <property type="entry name" value="MetI-like"/>
    <property type="match status" value="1"/>
</dbReference>
<dbReference type="SUPFAM" id="SSF161098">
    <property type="entry name" value="MetI-like"/>
    <property type="match status" value="1"/>
</dbReference>
<evidence type="ECO:0000313" key="10">
    <source>
        <dbReference type="EMBL" id="SLN20750.1"/>
    </source>
</evidence>
<feature type="transmembrane region" description="Helical" evidence="8">
    <location>
        <begin position="134"/>
        <end position="158"/>
    </location>
</feature>
<keyword evidence="3 8" id="KW-0813">Transport</keyword>
<evidence type="ECO:0000256" key="5">
    <source>
        <dbReference type="ARBA" id="ARBA00022692"/>
    </source>
</evidence>
<feature type="transmembrane region" description="Helical" evidence="8">
    <location>
        <begin position="12"/>
        <end position="35"/>
    </location>
</feature>
<keyword evidence="7 8" id="KW-0472">Membrane</keyword>
<evidence type="ECO:0000256" key="3">
    <source>
        <dbReference type="ARBA" id="ARBA00022448"/>
    </source>
</evidence>
<reference evidence="11" key="1">
    <citation type="submission" date="2017-03" db="EMBL/GenBank/DDBJ databases">
        <authorList>
            <person name="Rodrigo-Torres L."/>
            <person name="Arahal R.D."/>
            <person name="Lucena T."/>
        </authorList>
    </citation>
    <scope>NUCLEOTIDE SEQUENCE [LARGE SCALE GENOMIC DNA]</scope>
    <source>
        <strain evidence="11">CECT 8370</strain>
    </source>
</reference>
<dbReference type="CDD" id="cd06261">
    <property type="entry name" value="TM_PBP2"/>
    <property type="match status" value="1"/>
</dbReference>
<feature type="transmembrane region" description="Helical" evidence="8">
    <location>
        <begin position="179"/>
        <end position="203"/>
    </location>
</feature>
<protein>
    <submittedName>
        <fullName evidence="10">Inner membrane ABC transporter permease protein YdcV</fullName>
    </submittedName>
</protein>
<dbReference type="GO" id="GO:0055085">
    <property type="term" value="P:transmembrane transport"/>
    <property type="evidence" value="ECO:0007669"/>
    <property type="project" value="InterPro"/>
</dbReference>
<comment type="subcellular location">
    <subcellularLocation>
        <location evidence="1 8">Cell membrane</location>
        <topology evidence="1 8">Multi-pass membrane protein</topology>
    </subcellularLocation>
</comment>
<evidence type="ECO:0000259" key="9">
    <source>
        <dbReference type="PROSITE" id="PS50928"/>
    </source>
</evidence>
<evidence type="ECO:0000256" key="6">
    <source>
        <dbReference type="ARBA" id="ARBA00022989"/>
    </source>
</evidence>
<organism evidence="10 11">
    <name type="scientific">Roseovarius gaetbuli</name>
    <dbReference type="NCBI Taxonomy" id="1356575"/>
    <lineage>
        <taxon>Bacteria</taxon>
        <taxon>Pseudomonadati</taxon>
        <taxon>Pseudomonadota</taxon>
        <taxon>Alphaproteobacteria</taxon>
        <taxon>Rhodobacterales</taxon>
        <taxon>Roseobacteraceae</taxon>
        <taxon>Roseovarius</taxon>
    </lineage>
</organism>
<feature type="transmembrane region" description="Helical" evidence="8">
    <location>
        <begin position="104"/>
        <end position="128"/>
    </location>
</feature>
<sequence length="267" mass="28876">MADKTNLGWHLIRGWAIAVYIFMFLPVAVVVLLSFNASQFGSFPMTGFSFRWFAELAQNEAILRAFRTSIILGALTAVFSTTLGVLASLALVRYNVPGRNMITTMLIAPILVPEVVLAVALLLFLNFLGLPKSFPLLLAGHVIFTLPFVILVVQARLVSIKRDIEEAALSLGASPRQTFFEITLPLMMPAVLAGGLFAFTISFDDITGTLFWKPGGVETVPTQIFAMLRNSISPEINALGTVMIFMTVGLPLLGLAIARKVASKGGT</sequence>
<dbReference type="RefSeq" id="WP_085825668.1">
    <property type="nucleotide sequence ID" value="NZ_FWFJ01000004.1"/>
</dbReference>
<evidence type="ECO:0000256" key="8">
    <source>
        <dbReference type="RuleBase" id="RU363032"/>
    </source>
</evidence>
<feature type="transmembrane region" description="Helical" evidence="8">
    <location>
        <begin position="70"/>
        <end position="92"/>
    </location>
</feature>
<dbReference type="InterPro" id="IPR035906">
    <property type="entry name" value="MetI-like_sf"/>
</dbReference>
<dbReference type="OrthoDB" id="9809681at2"/>
<dbReference type="Proteomes" id="UP000194012">
    <property type="component" value="Unassembled WGS sequence"/>
</dbReference>
<dbReference type="InterPro" id="IPR000515">
    <property type="entry name" value="MetI-like"/>
</dbReference>
<keyword evidence="5 8" id="KW-0812">Transmembrane</keyword>
<dbReference type="InterPro" id="IPR051789">
    <property type="entry name" value="Bact_Polyamine_Transport"/>
</dbReference>
<proteinExistence type="inferred from homology"/>
<evidence type="ECO:0000256" key="7">
    <source>
        <dbReference type="ARBA" id="ARBA00023136"/>
    </source>
</evidence>
<evidence type="ECO:0000256" key="4">
    <source>
        <dbReference type="ARBA" id="ARBA00022475"/>
    </source>
</evidence>
<keyword evidence="11" id="KW-1185">Reference proteome</keyword>
<dbReference type="PRINTS" id="PR00173">
    <property type="entry name" value="EDTRNSPORT"/>
</dbReference>
<dbReference type="PANTHER" id="PTHR43848:SF2">
    <property type="entry name" value="PUTRESCINE TRANSPORT SYSTEM PERMEASE PROTEIN POTI"/>
    <property type="match status" value="1"/>
</dbReference>
<name>A0A1X6YGT3_9RHOB</name>
<dbReference type="AlphaFoldDB" id="A0A1X6YGT3"/>
<accession>A0A1X6YGT3</accession>
<evidence type="ECO:0000256" key="2">
    <source>
        <dbReference type="ARBA" id="ARBA00007069"/>
    </source>
</evidence>
<dbReference type="EMBL" id="FWFJ01000004">
    <property type="protein sequence ID" value="SLN20750.1"/>
    <property type="molecule type" value="Genomic_DNA"/>
</dbReference>
<dbReference type="PANTHER" id="PTHR43848">
    <property type="entry name" value="PUTRESCINE TRANSPORT SYSTEM PERMEASE PROTEIN POTI"/>
    <property type="match status" value="1"/>
</dbReference>
<dbReference type="GO" id="GO:0005886">
    <property type="term" value="C:plasma membrane"/>
    <property type="evidence" value="ECO:0007669"/>
    <property type="project" value="UniProtKB-SubCell"/>
</dbReference>
<dbReference type="Pfam" id="PF00528">
    <property type="entry name" value="BPD_transp_1"/>
    <property type="match status" value="1"/>
</dbReference>
<evidence type="ECO:0000256" key="1">
    <source>
        <dbReference type="ARBA" id="ARBA00004651"/>
    </source>
</evidence>
<dbReference type="PROSITE" id="PS50928">
    <property type="entry name" value="ABC_TM1"/>
    <property type="match status" value="1"/>
</dbReference>
<keyword evidence="6 8" id="KW-1133">Transmembrane helix</keyword>
<feature type="transmembrane region" description="Helical" evidence="8">
    <location>
        <begin position="236"/>
        <end position="258"/>
    </location>
</feature>
<evidence type="ECO:0000313" key="11">
    <source>
        <dbReference type="Proteomes" id="UP000194012"/>
    </source>
</evidence>
<feature type="domain" description="ABC transmembrane type-1" evidence="9">
    <location>
        <begin position="66"/>
        <end position="254"/>
    </location>
</feature>